<dbReference type="Ensembl" id="ENSCINT00000000847.3">
    <property type="protein sequence ID" value="ENSCINP00000000847.3"/>
    <property type="gene ID" value="ENSCING00000000463.3"/>
</dbReference>
<gene>
    <name evidence="5" type="primary">Ci-IC5</name>
    <name evidence="6" type="synonym">ic5</name>
</gene>
<dbReference type="STRING" id="7719.ENSCINP00000000847"/>
<evidence type="ECO:0000259" key="4">
    <source>
        <dbReference type="Pfam" id="PF21773"/>
    </source>
</evidence>
<dbReference type="RefSeq" id="NP_001071888.1">
    <property type="nucleotide sequence ID" value="NM_001078420.1"/>
</dbReference>
<dbReference type="HOGENOM" id="CLU_027546_3_1_1"/>
<feature type="coiled-coil region" evidence="2">
    <location>
        <begin position="19"/>
        <end position="132"/>
    </location>
</feature>
<dbReference type="KEGG" id="cin:778838"/>
<evidence type="ECO:0000256" key="1">
    <source>
        <dbReference type="ARBA" id="ARBA00023054"/>
    </source>
</evidence>
<evidence type="ECO:0000256" key="3">
    <source>
        <dbReference type="SAM" id="MobiDB-lite"/>
    </source>
</evidence>
<reference evidence="7" key="1">
    <citation type="journal article" date="2002" name="Science">
        <title>The draft genome of Ciona intestinalis: insights into chordate and vertebrate origins.</title>
        <authorList>
            <person name="Dehal P."/>
            <person name="Satou Y."/>
            <person name="Campbell R.K."/>
            <person name="Chapman J."/>
            <person name="Degnan B."/>
            <person name="De Tomaso A."/>
            <person name="Davidson B."/>
            <person name="Di Gregorio A."/>
            <person name="Gelpke M."/>
            <person name="Goodstein D.M."/>
            <person name="Harafuji N."/>
            <person name="Hastings K.E."/>
            <person name="Ho I."/>
            <person name="Hotta K."/>
            <person name="Huang W."/>
            <person name="Kawashima T."/>
            <person name="Lemaire P."/>
            <person name="Martinez D."/>
            <person name="Meinertzhagen I.A."/>
            <person name="Necula S."/>
            <person name="Nonaka M."/>
            <person name="Putnam N."/>
            <person name="Rash S."/>
            <person name="Saiga H."/>
            <person name="Satake M."/>
            <person name="Terry A."/>
            <person name="Yamada L."/>
            <person name="Wang H.G."/>
            <person name="Awazu S."/>
            <person name="Azumi K."/>
            <person name="Boore J."/>
            <person name="Branno M."/>
            <person name="Chin-Bow S."/>
            <person name="DeSantis R."/>
            <person name="Doyle S."/>
            <person name="Francino P."/>
            <person name="Keys D.N."/>
            <person name="Haga S."/>
            <person name="Hayashi H."/>
            <person name="Hino K."/>
            <person name="Imai K.S."/>
            <person name="Inaba K."/>
            <person name="Kano S."/>
            <person name="Kobayashi K."/>
            <person name="Kobayashi M."/>
            <person name="Lee B.I."/>
            <person name="Makabe K.W."/>
            <person name="Manohar C."/>
            <person name="Matassi G."/>
            <person name="Medina M."/>
            <person name="Mochizuki Y."/>
            <person name="Mount S."/>
            <person name="Morishita T."/>
            <person name="Miura S."/>
            <person name="Nakayama A."/>
            <person name="Nishizaka S."/>
            <person name="Nomoto H."/>
            <person name="Ohta F."/>
            <person name="Oishi K."/>
            <person name="Rigoutsos I."/>
            <person name="Sano M."/>
            <person name="Sasaki A."/>
            <person name="Sasakura Y."/>
            <person name="Shoguchi E."/>
            <person name="Shin-i T."/>
            <person name="Spagnuolo A."/>
            <person name="Stainier D."/>
            <person name="Suzuki M.M."/>
            <person name="Tassy O."/>
            <person name="Takatori N."/>
            <person name="Tokuoka M."/>
            <person name="Yagi K."/>
            <person name="Yoshizaki F."/>
            <person name="Wada S."/>
            <person name="Zhang C."/>
            <person name="Hyatt P.D."/>
            <person name="Larimer F."/>
            <person name="Detter C."/>
            <person name="Doggett N."/>
            <person name="Glavina T."/>
            <person name="Hawkins T."/>
            <person name="Richardson P."/>
            <person name="Lucas S."/>
            <person name="Kohara Y."/>
            <person name="Levine M."/>
            <person name="Satoh N."/>
            <person name="Rokhsar D.S."/>
        </authorList>
    </citation>
    <scope>NUCLEOTIDE SEQUENCE [LARGE SCALE GENOMIC DNA]</scope>
</reference>
<organism evidence="5">
    <name type="scientific">Ciona intestinalis</name>
    <name type="common">Transparent sea squirt</name>
    <name type="synonym">Ascidia intestinalis</name>
    <dbReference type="NCBI Taxonomy" id="7719"/>
    <lineage>
        <taxon>Eukaryota</taxon>
        <taxon>Metazoa</taxon>
        <taxon>Chordata</taxon>
        <taxon>Tunicata</taxon>
        <taxon>Ascidiacea</taxon>
        <taxon>Phlebobranchia</taxon>
        <taxon>Cionidae</taxon>
        <taxon>Ciona</taxon>
    </lineage>
</organism>
<accession>Q2PEE5</accession>
<sequence>MFTGKSAKSFRSDGSDGDIDAYESELEKLRRKYRIMEGDRQAYALESQDLIRRQLIEIENLRSERMELVKNLNLAESKLNQEKDKVNMFDLQKLLSEKDDCLLEIEEEKVNQSKLNEEIQEWEKNVQEQRKKMGGADSTRSFAQTTQKRMSVLEGRLHRALSKFNIALTCNGALREQIETLRIEKGRFQIQFKKLDKSLKDLKREIGQVIEASTLAYDQRDDAHSKIFLLKEKAEKDLQLFNAEIKELQRVINHDKKVRDFMMAKATARGFDIISPRKEKDVKKEEGRMIIQSYEEAFAEIEQITGEVDVNEIVANFIKVEDCNFALFNYVNEQNNEVERLRDIIEAIHKDISQFHDQGLKLDSGRQEILRKLEAATSYANAKYLENIEQLSTTLKILDRLKLGIGSIFKRTGCDLRVLNDLLGSSEGVKDDNIMQYLGIIEQRANELLTAQSFIDSQDYEKQYDPQESARVILGQVPVETVQPLLIAPPSTGDDYDSDDLDIRGDEESRPLSQNELKQTIMKAVLKKEAAATKKGFRYDLSAAKKKK</sequence>
<feature type="domain" description="ODAD1 central coiled coil region" evidence="4">
    <location>
        <begin position="147"/>
        <end position="425"/>
    </location>
</feature>
<dbReference type="Proteomes" id="UP000008144">
    <property type="component" value="Unassembled WGS sequence"/>
</dbReference>
<dbReference type="PANTHER" id="PTHR21694">
    <property type="entry name" value="COILED-COIL DOMAIN-CONTAINING PROTEIN 63"/>
    <property type="match status" value="1"/>
</dbReference>
<dbReference type="InterPro" id="IPR049258">
    <property type="entry name" value="ODAD1_CC"/>
</dbReference>
<dbReference type="PANTHER" id="PTHR21694:SF35">
    <property type="entry name" value="OUTER DYNEIN ARM-DOCKING COMPLEX SUBUNIT 1"/>
    <property type="match status" value="1"/>
</dbReference>
<name>Q2PEE5_CIOIN</name>
<keyword evidence="1 2" id="KW-0175">Coiled coil</keyword>
<dbReference type="GO" id="GO:0003341">
    <property type="term" value="P:cilium movement"/>
    <property type="evidence" value="ECO:0000318"/>
    <property type="project" value="GO_Central"/>
</dbReference>
<proteinExistence type="evidence at transcript level"/>
<feature type="compositionally biased region" description="Basic and acidic residues" evidence="3">
    <location>
        <begin position="501"/>
        <end position="510"/>
    </location>
</feature>
<evidence type="ECO:0000313" key="5">
    <source>
        <dbReference type="EMBL" id="BAE71136.1"/>
    </source>
</evidence>
<evidence type="ECO:0000313" key="7">
    <source>
        <dbReference type="Proteomes" id="UP000008144"/>
    </source>
</evidence>
<reference evidence="5" key="2">
    <citation type="submission" date="2006-01" db="EMBL/GenBank/DDBJ databases">
        <title>Molecular characterization of outer arm dynein intermediate chains related to dynein docking complex.</title>
        <authorList>
            <person name="Inaba K."/>
            <person name="Hozumi A."/>
        </authorList>
    </citation>
    <scope>NUCLEOTIDE SEQUENCE</scope>
    <source>
        <tissue evidence="5">Testis</tissue>
    </source>
</reference>
<evidence type="ECO:0000256" key="2">
    <source>
        <dbReference type="SAM" id="Coils"/>
    </source>
</evidence>
<dbReference type="InterPro" id="IPR051876">
    <property type="entry name" value="ODA-DC/CCD"/>
</dbReference>
<accession>F6YWC3</accession>
<dbReference type="OMA" id="CYKDTIC"/>
<dbReference type="GO" id="GO:0036158">
    <property type="term" value="P:outer dynein arm assembly"/>
    <property type="evidence" value="ECO:0000318"/>
    <property type="project" value="GO_Central"/>
</dbReference>
<dbReference type="GeneTree" id="ENSGT00940000153116"/>
<feature type="region of interest" description="Disordered" evidence="3">
    <location>
        <begin position="488"/>
        <end position="516"/>
    </location>
</feature>
<keyword evidence="7" id="KW-1185">Reference proteome</keyword>
<dbReference type="GO" id="GO:0005930">
    <property type="term" value="C:axoneme"/>
    <property type="evidence" value="ECO:0000318"/>
    <property type="project" value="GO_Central"/>
</dbReference>
<dbReference type="EMBL" id="AB245509">
    <property type="protein sequence ID" value="BAE71136.1"/>
    <property type="molecule type" value="mRNA"/>
</dbReference>
<dbReference type="AlphaFoldDB" id="Q2PEE5"/>
<reference evidence="6" key="3">
    <citation type="submission" date="2025-05" db="UniProtKB">
        <authorList>
            <consortium name="Ensembl"/>
        </authorList>
    </citation>
    <scope>IDENTIFICATION</scope>
</reference>
<evidence type="ECO:0000313" key="6">
    <source>
        <dbReference type="Ensembl" id="ENSCINP00000000847.3"/>
    </source>
</evidence>
<accession>A0A1W2VNW2</accession>
<dbReference type="CTD" id="778838"/>
<dbReference type="Pfam" id="PF21773">
    <property type="entry name" value="ODAD1_CC"/>
    <property type="match status" value="1"/>
</dbReference>
<dbReference type="OrthoDB" id="6766775at2759"/>
<dbReference type="GeneID" id="778838"/>
<protein>
    <submittedName>
        <fullName evidence="5 6">DC2-related axonemal dynein intermediate chain 5</fullName>
    </submittedName>
</protein>
<feature type="coiled-coil region" evidence="2">
    <location>
        <begin position="192"/>
        <end position="251"/>
    </location>
</feature>